<dbReference type="CDD" id="cd13399">
    <property type="entry name" value="Slt35-like"/>
    <property type="match status" value="1"/>
</dbReference>
<evidence type="ECO:0000313" key="2">
    <source>
        <dbReference type="EMBL" id="TDV45460.1"/>
    </source>
</evidence>
<dbReference type="Gene3D" id="1.10.530.10">
    <property type="match status" value="1"/>
</dbReference>
<dbReference type="Proteomes" id="UP000294927">
    <property type="component" value="Unassembled WGS sequence"/>
</dbReference>
<feature type="compositionally biased region" description="Pro residues" evidence="1">
    <location>
        <begin position="295"/>
        <end position="308"/>
    </location>
</feature>
<dbReference type="EMBL" id="SOCP01000012">
    <property type="protein sequence ID" value="TDV45460.1"/>
    <property type="molecule type" value="Genomic_DNA"/>
</dbReference>
<comment type="caution">
    <text evidence="2">The sequence shown here is derived from an EMBL/GenBank/DDBJ whole genome shotgun (WGS) entry which is preliminary data.</text>
</comment>
<sequence length="373" mass="38530">MAATSTVLLAAAAVAGEPIGLAAGATQVAGGIGGGLKGMTDPSEVGASGRLNDRDKIGDYLLDNADDVDSLLKLGEDAPSDDELGIPSTLLEAYMNAADMLAASQPNCHLDWSLLASIGRIESNHARHGSVDLDGNTTPNILGPVLSGGGFAAIRDTDGGKWDGDARWDRAVGAMQFIPSTWEGYASDGNEDGVKSPHNVYDETLAAGKYLCSGNLDLAKPQDRATAVFRYNHSDSYVATVLLWADAYADGVTPMADDYVPPDDYDYGPDTTYDPGYGQGPSSNGETPPLVTPTTNPPTTPPSSPPPTTTTSKSPVVSTVPSLPCIPHPSSTTTTTTTTTTTEQPPPSEPTESTPTTTDPTTTDPTTTPAPSC</sequence>
<evidence type="ECO:0008006" key="4">
    <source>
        <dbReference type="Google" id="ProtNLM"/>
    </source>
</evidence>
<feature type="region of interest" description="Disordered" evidence="1">
    <location>
        <begin position="256"/>
        <end position="373"/>
    </location>
</feature>
<dbReference type="InterPro" id="IPR043426">
    <property type="entry name" value="MltB-like"/>
</dbReference>
<dbReference type="GO" id="GO:0009253">
    <property type="term" value="P:peptidoglycan catabolic process"/>
    <property type="evidence" value="ECO:0007669"/>
    <property type="project" value="TreeGrafter"/>
</dbReference>
<dbReference type="GO" id="GO:0008933">
    <property type="term" value="F:peptidoglycan lytic transglycosylase activity"/>
    <property type="evidence" value="ECO:0007669"/>
    <property type="project" value="TreeGrafter"/>
</dbReference>
<evidence type="ECO:0000256" key="1">
    <source>
        <dbReference type="SAM" id="MobiDB-lite"/>
    </source>
</evidence>
<protein>
    <recommendedName>
        <fullName evidence="4">Membrane-bound lytic murein transglycosylase B</fullName>
    </recommendedName>
</protein>
<feature type="compositionally biased region" description="Low complexity" evidence="1">
    <location>
        <begin position="350"/>
        <end position="373"/>
    </location>
</feature>
<feature type="compositionally biased region" description="Low complexity" evidence="1">
    <location>
        <begin position="309"/>
        <end position="343"/>
    </location>
</feature>
<gene>
    <name evidence="2" type="ORF">CLV71_112127</name>
</gene>
<dbReference type="OrthoDB" id="9796191at2"/>
<dbReference type="RefSeq" id="WP_133906180.1">
    <property type="nucleotide sequence ID" value="NZ_SOCP01000012.1"/>
</dbReference>
<dbReference type="PANTHER" id="PTHR30163">
    <property type="entry name" value="MEMBRANE-BOUND LYTIC MUREIN TRANSGLYCOSYLASE B"/>
    <property type="match status" value="1"/>
</dbReference>
<accession>A0A4R7V960</accession>
<keyword evidence="3" id="KW-1185">Reference proteome</keyword>
<evidence type="ECO:0000313" key="3">
    <source>
        <dbReference type="Proteomes" id="UP000294927"/>
    </source>
</evidence>
<dbReference type="PANTHER" id="PTHR30163:SF8">
    <property type="entry name" value="LYTIC MUREIN TRANSGLYCOSYLASE"/>
    <property type="match status" value="1"/>
</dbReference>
<name>A0A4R7V960_9PSEU</name>
<dbReference type="AlphaFoldDB" id="A0A4R7V960"/>
<dbReference type="InterPro" id="IPR023346">
    <property type="entry name" value="Lysozyme-like_dom_sf"/>
</dbReference>
<organism evidence="2 3">
    <name type="scientific">Actinophytocola oryzae</name>
    <dbReference type="NCBI Taxonomy" id="502181"/>
    <lineage>
        <taxon>Bacteria</taxon>
        <taxon>Bacillati</taxon>
        <taxon>Actinomycetota</taxon>
        <taxon>Actinomycetes</taxon>
        <taxon>Pseudonocardiales</taxon>
        <taxon>Pseudonocardiaceae</taxon>
    </lineage>
</organism>
<proteinExistence type="predicted"/>
<dbReference type="SUPFAM" id="SSF53955">
    <property type="entry name" value="Lysozyme-like"/>
    <property type="match status" value="1"/>
</dbReference>
<reference evidence="2 3" key="1">
    <citation type="submission" date="2019-03" db="EMBL/GenBank/DDBJ databases">
        <title>Genomic Encyclopedia of Archaeal and Bacterial Type Strains, Phase II (KMG-II): from individual species to whole genera.</title>
        <authorList>
            <person name="Goeker M."/>
        </authorList>
    </citation>
    <scope>NUCLEOTIDE SEQUENCE [LARGE SCALE GENOMIC DNA]</scope>
    <source>
        <strain evidence="2 3">DSM 45499</strain>
    </source>
</reference>